<evidence type="ECO:0000313" key="7">
    <source>
        <dbReference type="EMBL" id="MBC8544820.1"/>
    </source>
</evidence>
<dbReference type="InterPro" id="IPR006638">
    <property type="entry name" value="Elp3/MiaA/NifB-like_rSAM"/>
</dbReference>
<accession>A0A926I2Z5</accession>
<dbReference type="PANTHER" id="PTHR43409:SF7">
    <property type="entry name" value="BLL1977 PROTEIN"/>
    <property type="match status" value="1"/>
</dbReference>
<dbReference type="Proteomes" id="UP000657006">
    <property type="component" value="Unassembled WGS sequence"/>
</dbReference>
<sequence length="502" mass="58945">MDFLLLQSDYFGQVYKAIQIFEKILSDSDADFAFIHGEHDFSYDRLETWLKENADVKMVLMSVWCYNNRTVIEILDRIQLLAPRATVLIGGWLPNLLQLDVFALHPHIDAVFLGDGEDMLVELIRRTPLSDIHGLYCRDRIQQYRSIEYLCTDHENDVMIPGPSVIPLSGCGSKCRFCSVIHNRQNFWKKSLERVEEEIMFQKSQGITELYLGYDNVLMNRTLALQYTALLRKHGIYFATTGRVDQIDETFIAQISRDGCRRLDFGIENASERLSQYINKNLSVDMMYDAAVICRKYGVLPFAFLISGFDTEDDYDREQNLRLVKESDFLLFEINRYKDYVGSDFSNGIRNFNVLALSPYYQYETCYGLFEDKTACLNAQAHFYHLQRYASFCMFEKMNVYLQQANESQRRQYWVSFMDATFDMTIPIDAVKVSDASIRREMEYHWKIKQLNWYKKQKVLELVFPQKYFIDKAALEQDGRVVPIYVSDSEVDEHIRMLYGDE</sequence>
<dbReference type="Gene3D" id="3.80.30.20">
    <property type="entry name" value="tm_1862 like domain"/>
    <property type="match status" value="1"/>
</dbReference>
<dbReference type="GO" id="GO:0046872">
    <property type="term" value="F:metal ion binding"/>
    <property type="evidence" value="ECO:0007669"/>
    <property type="project" value="UniProtKB-KW"/>
</dbReference>
<keyword evidence="3" id="KW-0479">Metal-binding</keyword>
<dbReference type="InterPro" id="IPR023404">
    <property type="entry name" value="rSAM_horseshoe"/>
</dbReference>
<evidence type="ECO:0000256" key="1">
    <source>
        <dbReference type="ARBA" id="ARBA00001966"/>
    </source>
</evidence>
<comment type="cofactor">
    <cofactor evidence="1">
        <name>[4Fe-4S] cluster</name>
        <dbReference type="ChEBI" id="CHEBI:49883"/>
    </cofactor>
</comment>
<proteinExistence type="predicted"/>
<dbReference type="InterPro" id="IPR058240">
    <property type="entry name" value="rSAM_sf"/>
</dbReference>
<gene>
    <name evidence="7" type="ORF">H8730_14825</name>
</gene>
<evidence type="ECO:0000256" key="2">
    <source>
        <dbReference type="ARBA" id="ARBA00022691"/>
    </source>
</evidence>
<keyword evidence="2" id="KW-0949">S-adenosyl-L-methionine</keyword>
<evidence type="ECO:0000259" key="6">
    <source>
        <dbReference type="SMART" id="SM00729"/>
    </source>
</evidence>
<dbReference type="SFLD" id="SFLDS00029">
    <property type="entry name" value="Radical_SAM"/>
    <property type="match status" value="1"/>
</dbReference>
<evidence type="ECO:0000256" key="4">
    <source>
        <dbReference type="ARBA" id="ARBA00023004"/>
    </source>
</evidence>
<dbReference type="Gene3D" id="3.40.50.280">
    <property type="entry name" value="Cobalamin-binding domain"/>
    <property type="match status" value="1"/>
</dbReference>
<dbReference type="SFLD" id="SFLDG01082">
    <property type="entry name" value="B12-binding_domain_containing"/>
    <property type="match status" value="1"/>
</dbReference>
<evidence type="ECO:0000256" key="3">
    <source>
        <dbReference type="ARBA" id="ARBA00022723"/>
    </source>
</evidence>
<dbReference type="AlphaFoldDB" id="A0A926I2Z5"/>
<dbReference type="Pfam" id="PF04055">
    <property type="entry name" value="Radical_SAM"/>
    <property type="match status" value="1"/>
</dbReference>
<dbReference type="InterPro" id="IPR051198">
    <property type="entry name" value="BchE-like"/>
</dbReference>
<protein>
    <submittedName>
        <fullName evidence="7">Radical SAM protein</fullName>
    </submittedName>
</protein>
<dbReference type="InterPro" id="IPR007197">
    <property type="entry name" value="rSAM"/>
</dbReference>
<dbReference type="SMART" id="SM00729">
    <property type="entry name" value="Elp3"/>
    <property type="match status" value="1"/>
</dbReference>
<dbReference type="PANTHER" id="PTHR43409">
    <property type="entry name" value="ANAEROBIC MAGNESIUM-PROTOPORPHYRIN IX MONOMETHYL ESTER CYCLASE-RELATED"/>
    <property type="match status" value="1"/>
</dbReference>
<dbReference type="GO" id="GO:0051536">
    <property type="term" value="F:iron-sulfur cluster binding"/>
    <property type="evidence" value="ECO:0007669"/>
    <property type="project" value="UniProtKB-KW"/>
</dbReference>
<dbReference type="EMBL" id="JACRSQ010000032">
    <property type="protein sequence ID" value="MBC8544820.1"/>
    <property type="molecule type" value="Genomic_DNA"/>
</dbReference>
<keyword evidence="8" id="KW-1185">Reference proteome</keyword>
<name>A0A926I2Z5_9FIRM</name>
<reference evidence="7" key="1">
    <citation type="submission" date="2020-08" db="EMBL/GenBank/DDBJ databases">
        <title>Genome public.</title>
        <authorList>
            <person name="Liu C."/>
            <person name="Sun Q."/>
        </authorList>
    </citation>
    <scope>NUCLEOTIDE SEQUENCE</scope>
    <source>
        <strain evidence="7">NSJ-32</strain>
    </source>
</reference>
<evidence type="ECO:0000256" key="5">
    <source>
        <dbReference type="ARBA" id="ARBA00023014"/>
    </source>
</evidence>
<evidence type="ECO:0000313" key="8">
    <source>
        <dbReference type="Proteomes" id="UP000657006"/>
    </source>
</evidence>
<feature type="domain" description="Elp3/MiaA/NifB-like radical SAM core" evidence="6">
    <location>
        <begin position="161"/>
        <end position="375"/>
    </location>
</feature>
<keyword evidence="5" id="KW-0411">Iron-sulfur</keyword>
<keyword evidence="4" id="KW-0408">Iron</keyword>
<dbReference type="SUPFAM" id="SSF102114">
    <property type="entry name" value="Radical SAM enzymes"/>
    <property type="match status" value="1"/>
</dbReference>
<comment type="caution">
    <text evidence="7">The sequence shown here is derived from an EMBL/GenBank/DDBJ whole genome shotgun (WGS) entry which is preliminary data.</text>
</comment>
<dbReference type="RefSeq" id="WP_177714085.1">
    <property type="nucleotide sequence ID" value="NZ_JACRSQ010000032.1"/>
</dbReference>
<organism evidence="7 8">
    <name type="scientific">Bianquea renquensis</name>
    <dbReference type="NCBI Taxonomy" id="2763661"/>
    <lineage>
        <taxon>Bacteria</taxon>
        <taxon>Bacillati</taxon>
        <taxon>Bacillota</taxon>
        <taxon>Clostridia</taxon>
        <taxon>Eubacteriales</taxon>
        <taxon>Bianqueaceae</taxon>
        <taxon>Bianquea</taxon>
    </lineage>
</organism>
<dbReference type="GO" id="GO:0003824">
    <property type="term" value="F:catalytic activity"/>
    <property type="evidence" value="ECO:0007669"/>
    <property type="project" value="InterPro"/>
</dbReference>